<dbReference type="Gene3D" id="2.40.50.140">
    <property type="entry name" value="Nucleic acid-binding proteins"/>
    <property type="match status" value="1"/>
</dbReference>
<protein>
    <submittedName>
        <fullName evidence="3">Single-stranded DNA-binding protein</fullName>
    </submittedName>
</protein>
<sequence length="115" mass="12699">MAAQLATESVNEVRLVGRVSAVPEERTLPSGDLMVTFRVVTDRPSGHASEVRVDALECTAWTARVRRTTRTWRKGDVVEVTGAVRRRFFATPTGRASRVEVEVRSASMVRRATSA</sequence>
<dbReference type="InterPro" id="IPR000424">
    <property type="entry name" value="Primosome_PriB/ssb"/>
</dbReference>
<name>A0A2R7YS20_9ACTN</name>
<dbReference type="RefSeq" id="WP_108346146.1">
    <property type="nucleotide sequence ID" value="NZ_PYXZ01000011.1"/>
</dbReference>
<dbReference type="Pfam" id="PF00436">
    <property type="entry name" value="SSB"/>
    <property type="match status" value="1"/>
</dbReference>
<organism evidence="3 4">
    <name type="scientific">Nocardioides currus</name>
    <dbReference type="NCBI Taxonomy" id="2133958"/>
    <lineage>
        <taxon>Bacteria</taxon>
        <taxon>Bacillati</taxon>
        <taxon>Actinomycetota</taxon>
        <taxon>Actinomycetes</taxon>
        <taxon>Propionibacteriales</taxon>
        <taxon>Nocardioidaceae</taxon>
        <taxon>Nocardioides</taxon>
    </lineage>
</organism>
<comment type="caution">
    <text evidence="3">The sequence shown here is derived from an EMBL/GenBank/DDBJ whole genome shotgun (WGS) entry which is preliminary data.</text>
</comment>
<accession>A0A2R7YS20</accession>
<evidence type="ECO:0000256" key="1">
    <source>
        <dbReference type="ARBA" id="ARBA00023125"/>
    </source>
</evidence>
<dbReference type="OrthoDB" id="5186768at2"/>
<dbReference type="AlphaFoldDB" id="A0A2R7YS20"/>
<reference evidence="3 4" key="1">
    <citation type="submission" date="2018-03" db="EMBL/GenBank/DDBJ databases">
        <authorList>
            <person name="Keele B.F."/>
        </authorList>
    </citation>
    <scope>NUCLEOTIDE SEQUENCE [LARGE SCALE GENOMIC DNA]</scope>
    <source>
        <strain evidence="3 4">IB-3</strain>
    </source>
</reference>
<evidence type="ECO:0000313" key="3">
    <source>
        <dbReference type="EMBL" id="PUA79217.1"/>
    </source>
</evidence>
<gene>
    <name evidence="3" type="ORF">C7S10_19470</name>
</gene>
<dbReference type="GO" id="GO:0003697">
    <property type="term" value="F:single-stranded DNA binding"/>
    <property type="evidence" value="ECO:0007669"/>
    <property type="project" value="InterPro"/>
</dbReference>
<dbReference type="EMBL" id="PYXZ01000011">
    <property type="protein sequence ID" value="PUA79217.1"/>
    <property type="molecule type" value="Genomic_DNA"/>
</dbReference>
<proteinExistence type="predicted"/>
<dbReference type="SUPFAM" id="SSF50249">
    <property type="entry name" value="Nucleic acid-binding proteins"/>
    <property type="match status" value="1"/>
</dbReference>
<evidence type="ECO:0000256" key="2">
    <source>
        <dbReference type="PROSITE-ProRule" id="PRU00252"/>
    </source>
</evidence>
<dbReference type="PROSITE" id="PS50935">
    <property type="entry name" value="SSB"/>
    <property type="match status" value="1"/>
</dbReference>
<keyword evidence="4" id="KW-1185">Reference proteome</keyword>
<evidence type="ECO:0000313" key="4">
    <source>
        <dbReference type="Proteomes" id="UP000244867"/>
    </source>
</evidence>
<keyword evidence="1 2" id="KW-0238">DNA-binding</keyword>
<dbReference type="InterPro" id="IPR012340">
    <property type="entry name" value="NA-bd_OB-fold"/>
</dbReference>
<dbReference type="Proteomes" id="UP000244867">
    <property type="component" value="Unassembled WGS sequence"/>
</dbReference>